<feature type="region of interest" description="Disordered" evidence="3">
    <location>
        <begin position="81"/>
        <end position="113"/>
    </location>
</feature>
<dbReference type="GO" id="GO:0016604">
    <property type="term" value="C:nuclear body"/>
    <property type="evidence" value="ECO:0007669"/>
    <property type="project" value="TreeGrafter"/>
</dbReference>
<dbReference type="EMBL" id="JAAAJB010000153">
    <property type="protein sequence ID" value="KAG0263915.1"/>
    <property type="molecule type" value="Genomic_DNA"/>
</dbReference>
<dbReference type="InterPro" id="IPR013894">
    <property type="entry name" value="RMI1_OB"/>
</dbReference>
<comment type="caution">
    <text evidence="5">The sequence shown here is derived from an EMBL/GenBank/DDBJ whole genome shotgun (WGS) entry which is preliminary data.</text>
</comment>
<feature type="region of interest" description="Disordered" evidence="3">
    <location>
        <begin position="749"/>
        <end position="829"/>
    </location>
</feature>
<feature type="compositionally biased region" description="Polar residues" evidence="3">
    <location>
        <begin position="763"/>
        <end position="781"/>
    </location>
</feature>
<accession>A0A9P6QDK5</accession>
<proteinExistence type="inferred from homology"/>
<keyword evidence="6" id="KW-1185">Reference proteome</keyword>
<feature type="region of interest" description="Disordered" evidence="3">
    <location>
        <begin position="338"/>
        <end position="545"/>
    </location>
</feature>
<name>A0A9P6QDK5_9FUNG</name>
<feature type="compositionally biased region" description="Basic and acidic residues" evidence="3">
    <location>
        <begin position="409"/>
        <end position="424"/>
    </location>
</feature>
<dbReference type="GO" id="GO:0031422">
    <property type="term" value="C:RecQ family helicase-topoisomerase III complex"/>
    <property type="evidence" value="ECO:0007669"/>
    <property type="project" value="TreeGrafter"/>
</dbReference>
<evidence type="ECO:0000313" key="6">
    <source>
        <dbReference type="Proteomes" id="UP000807716"/>
    </source>
</evidence>
<feature type="compositionally biased region" description="Low complexity" evidence="3">
    <location>
        <begin position="37"/>
        <end position="56"/>
    </location>
</feature>
<feature type="region of interest" description="Disordered" evidence="3">
    <location>
        <begin position="279"/>
        <end position="325"/>
    </location>
</feature>
<feature type="compositionally biased region" description="Polar residues" evidence="3">
    <location>
        <begin position="427"/>
        <end position="438"/>
    </location>
</feature>
<dbReference type="GO" id="GO:0000712">
    <property type="term" value="P:resolution of meiotic recombination intermediates"/>
    <property type="evidence" value="ECO:0007669"/>
    <property type="project" value="TreeGrafter"/>
</dbReference>
<feature type="compositionally biased region" description="Pro residues" evidence="3">
    <location>
        <begin position="383"/>
        <end position="395"/>
    </location>
</feature>
<dbReference type="Proteomes" id="UP000807716">
    <property type="component" value="Unassembled WGS sequence"/>
</dbReference>
<dbReference type="PANTHER" id="PTHR14790:SF15">
    <property type="entry name" value="RECQ-MEDIATED GENOME INSTABILITY PROTEIN 1"/>
    <property type="match status" value="1"/>
</dbReference>
<dbReference type="Gene3D" id="2.40.50.770">
    <property type="entry name" value="RecQ-mediated genome instability protein Rmi1, C-terminal domain"/>
    <property type="match status" value="1"/>
</dbReference>
<feature type="compositionally biased region" description="Low complexity" evidence="3">
    <location>
        <begin position="294"/>
        <end position="306"/>
    </location>
</feature>
<sequence>MMPGEPAVDELLVRNELQKRGVNASSEWIQQAIQHVSSSTSSDSPSRLPGTTTTTTPQRQIADKVFSLYLLADLRTLAQKPQLPATKDTPHNQWLFGDKPIRPTGGGGGGQDASGSGVILQLLHIQDISISSLKMLELCESLGVAGDQPGGFQIGKALPRGMCLLELTDGFRKISAMEMEPIHDVGIEMKLGVKFLVKPMQNPGRHTALNAKYTAGSERVASASVKFSNSVDYQWFWKLVCTITQRRHTNVWKRERITDPLIQFCSAHSGLYPRMVDNYTCTPDDPSPFRRDPQQQSRQQQNDWPPATRKRPANQSVDDETKDLPMEEELDSRAYQWDADDGWGGIDQEPDWQGFDNDFDQEPFDRPDALDDTLVEESSRRSPSPPSPPSPPPTKPHSNHLPSLTLASGDRKTPTIDQHGKKLDPSFASTLPSTQRQRLSLKRPNRAARESPPIVKVDEAELMQHIKLEQRQQGQKGGENAGKSPLSSDGDVANDFERRLSVTRDVNNDRHSGGGMPGDDPMEDPDISMHTIKEEPRHDASSRLIQGALERSIATATHTNTSTSPSTKVTPKTEWAIAGGRKAERGRQESVVDLLSSEGEPEPEPDLFVGPGADGLNRIEDDDLMEEGLSRQEREELDRATRESLRLHQEYMATTDDARAAVVMTTTTTATTISTTDRQEEDENIRDGKEEAMDVDTVRVDGDHHHLGGRHVEEFDLRGLDPNAFAGLDYDHLDYPLEQHEIPTQVLPRSQAAGGGTQERVHLSQQQQPSLPARNYSNSPTHHPRDNNNIIISNNSSSSNGHGNSDSSRNDNSRRTSDREDDDDLVEVKQERTLFEMDDTEDEDDVALLDADGVAIKKEAVPLVPLSDVLSSVERGLEVRAKAQLVRMGRFSVTTVGASLLIYLVPPKQGLNTDDSEGGGGSPPAVAAAAAAVSASPFRLEAQLESGVVEKMLGMSSAVLASLVEGNRRHVAREVNAMKQGLMNVELVECRFHGLRKNVPIVREFTILARR</sequence>
<dbReference type="PANTHER" id="PTHR14790">
    <property type="entry name" value="RECQ-MEDIATED GENOME INSTABILITY PROTEIN 1 RMI1"/>
    <property type="match status" value="1"/>
</dbReference>
<feature type="compositionally biased region" description="Basic and acidic residues" evidence="3">
    <location>
        <begin position="808"/>
        <end position="818"/>
    </location>
</feature>
<evidence type="ECO:0000256" key="3">
    <source>
        <dbReference type="SAM" id="MobiDB-lite"/>
    </source>
</evidence>
<evidence type="ECO:0000259" key="4">
    <source>
        <dbReference type="Pfam" id="PF08585"/>
    </source>
</evidence>
<dbReference type="AlphaFoldDB" id="A0A9P6QDK5"/>
<dbReference type="InterPro" id="IPR042470">
    <property type="entry name" value="RMI1_N_C_sf"/>
</dbReference>
<feature type="compositionally biased region" description="Basic and acidic residues" evidence="3">
    <location>
        <begin position="531"/>
        <end position="541"/>
    </location>
</feature>
<feature type="compositionally biased region" description="Basic and acidic residues" evidence="3">
    <location>
        <begin position="495"/>
        <end position="512"/>
    </location>
</feature>
<dbReference type="OrthoDB" id="341511at2759"/>
<feature type="compositionally biased region" description="Low complexity" evidence="3">
    <location>
        <begin position="787"/>
        <end position="807"/>
    </location>
</feature>
<feature type="domain" description="RecQ mediated genome instability protein 1 OB-fold" evidence="4">
    <location>
        <begin position="115"/>
        <end position="200"/>
    </location>
</feature>
<comment type="similarity">
    <text evidence="1">Belongs to the RMI1 family.</text>
</comment>
<gene>
    <name evidence="5" type="ORF">DFQ27_001567</name>
</gene>
<dbReference type="GO" id="GO:0000724">
    <property type="term" value="P:double-strand break repair via homologous recombination"/>
    <property type="evidence" value="ECO:0007669"/>
    <property type="project" value="TreeGrafter"/>
</dbReference>
<organism evidence="5 6">
    <name type="scientific">Actinomortierella ambigua</name>
    <dbReference type="NCBI Taxonomy" id="1343610"/>
    <lineage>
        <taxon>Eukaryota</taxon>
        <taxon>Fungi</taxon>
        <taxon>Fungi incertae sedis</taxon>
        <taxon>Mucoromycota</taxon>
        <taxon>Mortierellomycotina</taxon>
        <taxon>Mortierellomycetes</taxon>
        <taxon>Mortierellales</taxon>
        <taxon>Mortierellaceae</taxon>
        <taxon>Actinomortierella</taxon>
    </lineage>
</organism>
<reference evidence="5" key="1">
    <citation type="journal article" date="2020" name="Fungal Divers.">
        <title>Resolving the Mortierellaceae phylogeny through synthesis of multi-gene phylogenetics and phylogenomics.</title>
        <authorList>
            <person name="Vandepol N."/>
            <person name="Liber J."/>
            <person name="Desiro A."/>
            <person name="Na H."/>
            <person name="Kennedy M."/>
            <person name="Barry K."/>
            <person name="Grigoriev I.V."/>
            <person name="Miller A.N."/>
            <person name="O'Donnell K."/>
            <person name="Stajich J.E."/>
            <person name="Bonito G."/>
        </authorList>
    </citation>
    <scope>NUCLEOTIDE SEQUENCE</scope>
    <source>
        <strain evidence="5">BC1065</strain>
    </source>
</reference>
<feature type="compositionally biased region" description="Basic and acidic residues" evidence="3">
    <location>
        <begin position="456"/>
        <end position="470"/>
    </location>
</feature>
<feature type="region of interest" description="Disordered" evidence="3">
    <location>
        <begin position="33"/>
        <end position="57"/>
    </location>
</feature>
<protein>
    <recommendedName>
        <fullName evidence="2">RecQ-mediated genome instability protein 1</fullName>
    </recommendedName>
</protein>
<evidence type="ECO:0000256" key="1">
    <source>
        <dbReference type="ARBA" id="ARBA00006395"/>
    </source>
</evidence>
<dbReference type="Pfam" id="PF08585">
    <property type="entry name" value="RMI1_N_C"/>
    <property type="match status" value="1"/>
</dbReference>
<evidence type="ECO:0000256" key="2">
    <source>
        <dbReference type="ARBA" id="ARBA00018987"/>
    </source>
</evidence>
<evidence type="ECO:0000313" key="5">
    <source>
        <dbReference type="EMBL" id="KAG0263915.1"/>
    </source>
</evidence>